<keyword evidence="1" id="KW-0812">Transmembrane</keyword>
<dbReference type="Pfam" id="PF12670">
    <property type="entry name" value="DUF3792"/>
    <property type="match status" value="1"/>
</dbReference>
<accession>A0A1C6GMY8</accession>
<dbReference type="EMBL" id="FMHG01000001">
    <property type="protein sequence ID" value="SCJ46659.1"/>
    <property type="molecule type" value="Genomic_DNA"/>
</dbReference>
<organism evidence="2">
    <name type="scientific">uncultured Anaerotruncus sp</name>
    <dbReference type="NCBI Taxonomy" id="905011"/>
    <lineage>
        <taxon>Bacteria</taxon>
        <taxon>Bacillati</taxon>
        <taxon>Bacillota</taxon>
        <taxon>Clostridia</taxon>
        <taxon>Eubacteriales</taxon>
        <taxon>Oscillospiraceae</taxon>
        <taxon>Anaerotruncus</taxon>
        <taxon>environmental samples</taxon>
    </lineage>
</organism>
<proteinExistence type="predicted"/>
<name>A0A1C6GMY8_9FIRM</name>
<dbReference type="AlphaFoldDB" id="A0A1C6GMY8"/>
<protein>
    <submittedName>
        <fullName evidence="2">Putative membrane protein</fullName>
    </submittedName>
</protein>
<feature type="transmembrane region" description="Helical" evidence="1">
    <location>
        <begin position="21"/>
        <end position="45"/>
    </location>
</feature>
<sequence length="137" mass="14219">MKGRQQTARGTGETGTMVKTLLWGTGGGALLMLILLCICAAVMTVQDFNVTVLRIIALATLGLGGFGSGFLAAKLRRKNGMLMGALSGAALMVILVLLSLIFFGFHFGGQLITKVAIGVLTGALGGVLGVNHRKKHH</sequence>
<keyword evidence="1" id="KW-1133">Transmembrane helix</keyword>
<reference evidence="2" key="1">
    <citation type="submission" date="2015-09" db="EMBL/GenBank/DDBJ databases">
        <authorList>
            <consortium name="Pathogen Informatics"/>
        </authorList>
    </citation>
    <scope>NUCLEOTIDE SEQUENCE</scope>
    <source>
        <strain evidence="2">2789STDY5834896</strain>
    </source>
</reference>
<feature type="transmembrane region" description="Helical" evidence="1">
    <location>
        <begin position="85"/>
        <end position="105"/>
    </location>
</feature>
<gene>
    <name evidence="2" type="ORF">SAMEA3545359_00462</name>
</gene>
<evidence type="ECO:0000313" key="2">
    <source>
        <dbReference type="EMBL" id="SCJ46659.1"/>
    </source>
</evidence>
<dbReference type="NCBIfam" id="TIGR04086">
    <property type="entry name" value="TIGR04086_membr"/>
    <property type="match status" value="1"/>
</dbReference>
<evidence type="ECO:0000256" key="1">
    <source>
        <dbReference type="SAM" id="Phobius"/>
    </source>
</evidence>
<keyword evidence="1" id="KW-0472">Membrane</keyword>
<feature type="transmembrane region" description="Helical" evidence="1">
    <location>
        <begin position="51"/>
        <end position="73"/>
    </location>
</feature>
<dbReference type="InterPro" id="IPR023804">
    <property type="entry name" value="DUF3792_TM"/>
</dbReference>
<feature type="transmembrane region" description="Helical" evidence="1">
    <location>
        <begin position="111"/>
        <end position="130"/>
    </location>
</feature>